<proteinExistence type="inferred from homology"/>
<evidence type="ECO:0000259" key="3">
    <source>
        <dbReference type="Pfam" id="PF00888"/>
    </source>
</evidence>
<dbReference type="GO" id="GO:0031625">
    <property type="term" value="F:ubiquitin protein ligase binding"/>
    <property type="evidence" value="ECO:0007669"/>
    <property type="project" value="InterPro"/>
</dbReference>
<keyword evidence="2" id="KW-0833">Ubl conjugation pathway</keyword>
<name>A0A8S9ZIZ5_9BILA</name>
<evidence type="ECO:0000313" key="4">
    <source>
        <dbReference type="EMBL" id="KAF7633373.1"/>
    </source>
</evidence>
<dbReference type="Gene3D" id="1.20.1310.10">
    <property type="entry name" value="Cullin Repeats"/>
    <property type="match status" value="1"/>
</dbReference>
<gene>
    <name evidence="4" type="ORF">Mgra_00007255</name>
</gene>
<dbReference type="OrthoDB" id="27073at2759"/>
<evidence type="ECO:0000256" key="1">
    <source>
        <dbReference type="ARBA" id="ARBA00006019"/>
    </source>
</evidence>
<dbReference type="SUPFAM" id="SSF74788">
    <property type="entry name" value="Cullin repeat-like"/>
    <property type="match status" value="1"/>
</dbReference>
<keyword evidence="5" id="KW-1185">Reference proteome</keyword>
<comment type="caution">
    <text evidence="4">The sequence shown here is derived from an EMBL/GenBank/DDBJ whole genome shotgun (WGS) entry which is preliminary data.</text>
</comment>
<dbReference type="EMBL" id="JABEBT010000078">
    <property type="protein sequence ID" value="KAF7633373.1"/>
    <property type="molecule type" value="Genomic_DNA"/>
</dbReference>
<evidence type="ECO:0000313" key="5">
    <source>
        <dbReference type="Proteomes" id="UP000605970"/>
    </source>
</evidence>
<dbReference type="InterPro" id="IPR016159">
    <property type="entry name" value="Cullin_repeat-like_dom_sf"/>
</dbReference>
<organism evidence="4 5">
    <name type="scientific">Meloidogyne graminicola</name>
    <dbReference type="NCBI Taxonomy" id="189291"/>
    <lineage>
        <taxon>Eukaryota</taxon>
        <taxon>Metazoa</taxon>
        <taxon>Ecdysozoa</taxon>
        <taxon>Nematoda</taxon>
        <taxon>Chromadorea</taxon>
        <taxon>Rhabditida</taxon>
        <taxon>Tylenchina</taxon>
        <taxon>Tylenchomorpha</taxon>
        <taxon>Tylenchoidea</taxon>
        <taxon>Meloidogynidae</taxon>
        <taxon>Meloidogyninae</taxon>
        <taxon>Meloidogyne</taxon>
    </lineage>
</organism>
<comment type="similarity">
    <text evidence="1">Belongs to the cullin family.</text>
</comment>
<protein>
    <recommendedName>
        <fullName evidence="3">Cullin N-terminal domain-containing protein</fullName>
    </recommendedName>
</protein>
<reference evidence="4" key="1">
    <citation type="journal article" date="2020" name="Ecol. Evol.">
        <title>Genome structure and content of the rice root-knot nematode (Meloidogyne graminicola).</title>
        <authorList>
            <person name="Phan N.T."/>
            <person name="Danchin E.G.J."/>
            <person name="Klopp C."/>
            <person name="Perfus-Barbeoch L."/>
            <person name="Kozlowski D.K."/>
            <person name="Koutsovoulos G.D."/>
            <person name="Lopez-Roques C."/>
            <person name="Bouchez O."/>
            <person name="Zahm M."/>
            <person name="Besnard G."/>
            <person name="Bellafiore S."/>
        </authorList>
    </citation>
    <scope>NUCLEOTIDE SEQUENCE</scope>
    <source>
        <strain evidence="4">VN-18</strain>
    </source>
</reference>
<dbReference type="AlphaFoldDB" id="A0A8S9ZIZ5"/>
<dbReference type="Proteomes" id="UP000605970">
    <property type="component" value="Unassembled WGS sequence"/>
</dbReference>
<feature type="domain" description="Cullin N-terminal" evidence="3">
    <location>
        <begin position="44"/>
        <end position="153"/>
    </location>
</feature>
<accession>A0A8S9ZIZ5</accession>
<evidence type="ECO:0000256" key="2">
    <source>
        <dbReference type="ARBA" id="ARBA00022786"/>
    </source>
</evidence>
<dbReference type="Pfam" id="PF00888">
    <property type="entry name" value="Cullin"/>
    <property type="match status" value="1"/>
</dbReference>
<dbReference type="InterPro" id="IPR001373">
    <property type="entry name" value="Cullin_N"/>
</dbReference>
<sequence length="498" mass="58913">MASGSRVSYRNLYNNEINEDRNYFLINLRSCLIDEKGGPSFGVVYMKLYEKAYKMVHYGHSDDLYSCVRALLIEYIDNSVKNLEDSKTNDFLSSLNDLWFKFLKKMEFVRNVLLYSERVFETSVLNGSMGRSITYFIWNNFRDIILENNNFNLELKNNKNSEEISLVNDFQVLNLINIELVTTSNILNIDCLLDVFSFFSIPQLIKFSLISSQMDKISTYILNKRSHKLCSIKICKDWQKKSYGIYQLNLPKKRLGTLFIPLNSLPVWINGINTIQFIKPNYDCIEFLKLFKNYLHNCHLSISQTVWKNLHENGQLLTFLKLLDDQCFSFEQKIIKKDIYKNVGIIGELFSLMWPIWAIFNEIFLKQCKDISLSLDILYFNGTSFIKWLHNSITENKPRRLKLFGGTNEYRFDLDIFSLIQKIKEYFMLSSEKRMFYIQFPFYSINLSLLGEWNNQIGEKLVIDSSLISRLPLEYSQNKFEDFYEHLNEINLPKIEIF</sequence>
<dbReference type="GO" id="GO:0006511">
    <property type="term" value="P:ubiquitin-dependent protein catabolic process"/>
    <property type="evidence" value="ECO:0007669"/>
    <property type="project" value="InterPro"/>
</dbReference>